<dbReference type="RefSeq" id="WP_145190296.1">
    <property type="nucleotide sequence ID" value="NZ_CP036290.1"/>
</dbReference>
<proteinExistence type="predicted"/>
<feature type="region of interest" description="Disordered" evidence="1">
    <location>
        <begin position="757"/>
        <end position="793"/>
    </location>
</feature>
<feature type="transmembrane region" description="Helical" evidence="2">
    <location>
        <begin position="363"/>
        <end position="383"/>
    </location>
</feature>
<reference evidence="3 4" key="1">
    <citation type="submission" date="2019-02" db="EMBL/GenBank/DDBJ databases">
        <title>Deep-cultivation of Planctomycetes and their phenomic and genomic characterization uncovers novel biology.</title>
        <authorList>
            <person name="Wiegand S."/>
            <person name="Jogler M."/>
            <person name="Boedeker C."/>
            <person name="Pinto D."/>
            <person name="Vollmers J."/>
            <person name="Rivas-Marin E."/>
            <person name="Kohn T."/>
            <person name="Peeters S.H."/>
            <person name="Heuer A."/>
            <person name="Rast P."/>
            <person name="Oberbeckmann S."/>
            <person name="Bunk B."/>
            <person name="Jeske O."/>
            <person name="Meyerdierks A."/>
            <person name="Storesund J.E."/>
            <person name="Kallscheuer N."/>
            <person name="Luecker S."/>
            <person name="Lage O.M."/>
            <person name="Pohl T."/>
            <person name="Merkel B.J."/>
            <person name="Hornburger P."/>
            <person name="Mueller R.-W."/>
            <person name="Bruemmer F."/>
            <person name="Labrenz M."/>
            <person name="Spormann A.M."/>
            <person name="Op den Camp H."/>
            <person name="Overmann J."/>
            <person name="Amann R."/>
            <person name="Jetten M.S.M."/>
            <person name="Mascher T."/>
            <person name="Medema M.H."/>
            <person name="Devos D.P."/>
            <person name="Kaster A.-K."/>
            <person name="Ovreas L."/>
            <person name="Rohde M."/>
            <person name="Galperin M.Y."/>
            <person name="Jogler C."/>
        </authorList>
    </citation>
    <scope>NUCLEOTIDE SEQUENCE [LARGE SCALE GENOMIC DNA]</scope>
    <source>
        <strain evidence="3 4">Pla163</strain>
    </source>
</reference>
<dbReference type="Gene3D" id="1.50.10.20">
    <property type="match status" value="1"/>
</dbReference>
<accession>A0A518D3A3</accession>
<dbReference type="Pfam" id="PF07676">
    <property type="entry name" value="PD40"/>
    <property type="match status" value="2"/>
</dbReference>
<dbReference type="Proteomes" id="UP000319342">
    <property type="component" value="Chromosome"/>
</dbReference>
<feature type="compositionally biased region" description="Basic and acidic residues" evidence="1">
    <location>
        <begin position="767"/>
        <end position="778"/>
    </location>
</feature>
<feature type="region of interest" description="Disordered" evidence="1">
    <location>
        <begin position="542"/>
        <end position="575"/>
    </location>
</feature>
<dbReference type="OrthoDB" id="238862at2"/>
<feature type="transmembrane region" description="Helical" evidence="2">
    <location>
        <begin position="12"/>
        <end position="32"/>
    </location>
</feature>
<feature type="compositionally biased region" description="Low complexity" evidence="1">
    <location>
        <begin position="459"/>
        <end position="488"/>
    </location>
</feature>
<dbReference type="AlphaFoldDB" id="A0A518D3A3"/>
<feature type="compositionally biased region" description="Basic and acidic residues" evidence="1">
    <location>
        <begin position="553"/>
        <end position="570"/>
    </location>
</feature>
<evidence type="ECO:0000313" key="3">
    <source>
        <dbReference type="EMBL" id="QDU85956.1"/>
    </source>
</evidence>
<evidence type="ECO:0000256" key="2">
    <source>
        <dbReference type="SAM" id="Phobius"/>
    </source>
</evidence>
<dbReference type="InterPro" id="IPR011042">
    <property type="entry name" value="6-blade_b-propeller_TolB-like"/>
</dbReference>
<evidence type="ECO:0000313" key="4">
    <source>
        <dbReference type="Proteomes" id="UP000319342"/>
    </source>
</evidence>
<protein>
    <submittedName>
        <fullName evidence="3">WD40-like Beta Propeller Repeat protein</fullName>
    </submittedName>
</protein>
<feature type="transmembrane region" description="Helical" evidence="2">
    <location>
        <begin position="392"/>
        <end position="411"/>
    </location>
</feature>
<keyword evidence="4" id="KW-1185">Reference proteome</keyword>
<dbReference type="InterPro" id="IPR011659">
    <property type="entry name" value="WD40"/>
</dbReference>
<dbReference type="InterPro" id="IPR008930">
    <property type="entry name" value="Terpenoid_cyclase/PrenylTrfase"/>
</dbReference>
<keyword evidence="2" id="KW-0812">Transmembrane</keyword>
<feature type="region of interest" description="Disordered" evidence="1">
    <location>
        <begin position="601"/>
        <end position="623"/>
    </location>
</feature>
<dbReference type="CDD" id="cd00688">
    <property type="entry name" value="ISOPREN_C2_like"/>
    <property type="match status" value="1"/>
</dbReference>
<sequence>MERETPRGGRHWLKNLVIVGALLGAGFALAWLRFRPHLAHDGHFTDGRGSLELSEVERLRYAIWDAPEVVLGDLNGPGSETRTTVSPDGRFVVFASGERGVDADLYVGALDGERVTDVRALDELNGPFDEVAPRFGALGLYFASNRPGGEGGLDLFRASFDTGGLAGLFGGVSFATPRRIEGGLNSSADDTDPAPVPGTATNGREQLVFASNRSARGTPGAPRVHDLFHARPARDANGAAIWIVDPLDELNSPQDERDPAFGADGASILFASDRGDGAGLGRTRDDDFDLYRSAKLTGELAREATWGPVERLDAVNTDADERGPDPSSDGFALRFSRDLGAGASGEILLARSRELFRTPGDPVGWRELLVIGLLLLLALLAWAAKRWHAMDVIYRCFVVSLVAHLLLVWWFQRVHPAAEVDELVRQGPRVRVQLTDPNANGAEREALGGQLEVARSQNAEAEAAPAREAAESSALASTDTSAAPAPATFERSAVPSVVTAGDRALESRAERSANAVAAAPVELASAVDAEAFTRAAATRSELALPTAPSDAAPVRREARDLDADGPRRAEAGALVAATPDVASDLARRSLLDGARPVERAEAFDRVDPGPAPRLDASGDVGPRAPERAVATARPDLAAPALLTTGDGGASATDAAVAAVAPGASFERADASERANPAPAPLTEPRTSTTELAAAPAPAALGFAPAAFERTSPSVPTLGAPLAPSAPSAVRRDVALADVPRSAATDDVARAPLVEDTDDLAQAARPASFERARASDDVRPSAPTFERSSGPRTDLAPARPAALDLVAAAPPAVPEPSVPTALADLDATPYRSRTGAAKQEALREFGGDAETEAAVRDGLRYLASIQRGAGHWGDRDDDHDKYGDVRIGKTGLCLLAFLGAGHTPTSGTEHSATVERGLRYLLDQQLPSGHIGDCASYGHGIATYALAEAFALTPGANWRRQLEAAVGHVLAMQTTSGTRREIGGWGYYTGDGRFFDQYARTSITSWQVMALESARLGGIDVPDAAFERARDFLLAAWDEGLGAFRYSHDRARLSSGWPTLPGSTPAAMFGLSLLGVDIASADFDAPRAWVLERAPRSYRYTNDDAFVERGQGNLYFVYYASLALFRTGGDAWDEWNVALKELLLDEQNGDGSWTPISTYARDHAGDDRRDASYTTAMAVLSLEVYYRYFTPLLDVGLSNGARGGGPAAASGR</sequence>
<dbReference type="SUPFAM" id="SSF69304">
    <property type="entry name" value="Tricorn protease N-terminal domain"/>
    <property type="match status" value="1"/>
</dbReference>
<evidence type="ECO:0000256" key="1">
    <source>
        <dbReference type="SAM" id="MobiDB-lite"/>
    </source>
</evidence>
<name>A0A518D3A3_9BACT</name>
<dbReference type="Gene3D" id="2.120.10.30">
    <property type="entry name" value="TolB, C-terminal domain"/>
    <property type="match status" value="1"/>
</dbReference>
<keyword evidence="2" id="KW-0472">Membrane</keyword>
<dbReference type="SUPFAM" id="SSF48239">
    <property type="entry name" value="Terpenoid cyclases/Protein prenyltransferases"/>
    <property type="match status" value="2"/>
</dbReference>
<keyword evidence="2" id="KW-1133">Transmembrane helix</keyword>
<dbReference type="EMBL" id="CP036290">
    <property type="protein sequence ID" value="QDU85956.1"/>
    <property type="molecule type" value="Genomic_DNA"/>
</dbReference>
<organism evidence="3 4">
    <name type="scientific">Rohdeia mirabilis</name>
    <dbReference type="NCBI Taxonomy" id="2528008"/>
    <lineage>
        <taxon>Bacteria</taxon>
        <taxon>Pseudomonadati</taxon>
        <taxon>Planctomycetota</taxon>
        <taxon>Planctomycetia</taxon>
        <taxon>Planctomycetia incertae sedis</taxon>
        <taxon>Rohdeia</taxon>
    </lineage>
</organism>
<feature type="region of interest" description="Disordered" evidence="1">
    <location>
        <begin position="457"/>
        <end position="488"/>
    </location>
</feature>
<gene>
    <name evidence="3" type="ORF">Pla163_31030</name>
</gene>